<evidence type="ECO:0000313" key="6">
    <source>
        <dbReference type="EMBL" id="MEO9386799.1"/>
    </source>
</evidence>
<evidence type="ECO:0000259" key="5">
    <source>
        <dbReference type="PROSITE" id="PS50956"/>
    </source>
</evidence>
<feature type="domain" description="HTH asnC-type" evidence="5">
    <location>
        <begin position="8"/>
        <end position="69"/>
    </location>
</feature>
<keyword evidence="1" id="KW-0805">Transcription regulation</keyword>
<dbReference type="InterPro" id="IPR036388">
    <property type="entry name" value="WH-like_DNA-bd_sf"/>
</dbReference>
<dbReference type="InterPro" id="IPR036390">
    <property type="entry name" value="WH_DNA-bd_sf"/>
</dbReference>
<reference evidence="6 7" key="1">
    <citation type="submission" date="2024-05" db="EMBL/GenBank/DDBJ databases">
        <authorList>
            <person name="De Oliveira J.P."/>
            <person name="Noriler S.A."/>
            <person name="De Oliveira A.G."/>
            <person name="Sipoli D.S."/>
        </authorList>
    </citation>
    <scope>NUCLEOTIDE SEQUENCE [LARGE SCALE GENOMIC DNA]</scope>
    <source>
        <strain evidence="6 7">LABIM192</strain>
    </source>
</reference>
<feature type="region of interest" description="Disordered" evidence="4">
    <location>
        <begin position="157"/>
        <end position="177"/>
    </location>
</feature>
<dbReference type="PANTHER" id="PTHR30154">
    <property type="entry name" value="LEUCINE-RESPONSIVE REGULATORY PROTEIN"/>
    <property type="match status" value="1"/>
</dbReference>
<gene>
    <name evidence="6" type="ORF">ABI908_22115</name>
</gene>
<dbReference type="PRINTS" id="PR00033">
    <property type="entry name" value="HTHASNC"/>
</dbReference>
<sequence>MTLPKSELDDVDLTLMDLLQKDGRLSNAKLAEQVSLSETPCWRRLKRLEADGYISGYRAALNRKKLGFGVLAFVQIGFGNHTGDAPLRFETMLQSIPEVLSCHNLTGECDYLLQVVATDLEAFGVFVRDVLRELPGVSSIRSSLSLREVKESGRLPLGRGGVTAPASPDSLACPRRR</sequence>
<keyword evidence="7" id="KW-1185">Reference proteome</keyword>
<dbReference type="CDD" id="cd00090">
    <property type="entry name" value="HTH_ARSR"/>
    <property type="match status" value="1"/>
</dbReference>
<dbReference type="RefSeq" id="WP_347935359.1">
    <property type="nucleotide sequence ID" value="NZ_CP158160.1"/>
</dbReference>
<evidence type="ECO:0000256" key="1">
    <source>
        <dbReference type="ARBA" id="ARBA00023015"/>
    </source>
</evidence>
<dbReference type="Proteomes" id="UP001462502">
    <property type="component" value="Unassembled WGS sequence"/>
</dbReference>
<dbReference type="InterPro" id="IPR000485">
    <property type="entry name" value="AsnC-type_HTH_dom"/>
</dbReference>
<dbReference type="InterPro" id="IPR011008">
    <property type="entry name" value="Dimeric_a/b-barrel"/>
</dbReference>
<evidence type="ECO:0000256" key="3">
    <source>
        <dbReference type="ARBA" id="ARBA00023163"/>
    </source>
</evidence>
<dbReference type="Gene3D" id="1.10.10.10">
    <property type="entry name" value="Winged helix-like DNA-binding domain superfamily/Winged helix DNA-binding domain"/>
    <property type="match status" value="1"/>
</dbReference>
<protein>
    <submittedName>
        <fullName evidence="6">Lrp/AsnC family transcriptional regulator</fullName>
    </submittedName>
</protein>
<evidence type="ECO:0000256" key="2">
    <source>
        <dbReference type="ARBA" id="ARBA00023125"/>
    </source>
</evidence>
<organism evidence="6 7">
    <name type="scientific">Chromobacterium phragmitis</name>
    <dbReference type="NCBI Taxonomy" id="2202141"/>
    <lineage>
        <taxon>Bacteria</taxon>
        <taxon>Pseudomonadati</taxon>
        <taxon>Pseudomonadota</taxon>
        <taxon>Betaproteobacteria</taxon>
        <taxon>Neisseriales</taxon>
        <taxon>Chromobacteriaceae</taxon>
        <taxon>Chromobacterium</taxon>
    </lineage>
</organism>
<evidence type="ECO:0000256" key="4">
    <source>
        <dbReference type="SAM" id="MobiDB-lite"/>
    </source>
</evidence>
<name>A0ABV0J1J3_9NEIS</name>
<keyword evidence="2" id="KW-0238">DNA-binding</keyword>
<dbReference type="PROSITE" id="PS50956">
    <property type="entry name" value="HTH_ASNC_2"/>
    <property type="match status" value="1"/>
</dbReference>
<dbReference type="Gene3D" id="3.30.70.920">
    <property type="match status" value="1"/>
</dbReference>
<dbReference type="InterPro" id="IPR019888">
    <property type="entry name" value="Tscrpt_reg_AsnC-like"/>
</dbReference>
<accession>A0ABV0J1J3</accession>
<dbReference type="SMART" id="SM00344">
    <property type="entry name" value="HTH_ASNC"/>
    <property type="match status" value="1"/>
</dbReference>
<dbReference type="SUPFAM" id="SSF54909">
    <property type="entry name" value="Dimeric alpha+beta barrel"/>
    <property type="match status" value="1"/>
</dbReference>
<dbReference type="EMBL" id="JBDXMI010000001">
    <property type="protein sequence ID" value="MEO9386799.1"/>
    <property type="molecule type" value="Genomic_DNA"/>
</dbReference>
<dbReference type="Pfam" id="PF01037">
    <property type="entry name" value="AsnC_trans_reg"/>
    <property type="match status" value="1"/>
</dbReference>
<evidence type="ECO:0000313" key="7">
    <source>
        <dbReference type="Proteomes" id="UP001462502"/>
    </source>
</evidence>
<dbReference type="InterPro" id="IPR011991">
    <property type="entry name" value="ArsR-like_HTH"/>
</dbReference>
<keyword evidence="3" id="KW-0804">Transcription</keyword>
<dbReference type="Pfam" id="PF13412">
    <property type="entry name" value="HTH_24"/>
    <property type="match status" value="1"/>
</dbReference>
<proteinExistence type="predicted"/>
<dbReference type="SUPFAM" id="SSF46785">
    <property type="entry name" value="Winged helix' DNA-binding domain"/>
    <property type="match status" value="1"/>
</dbReference>
<comment type="caution">
    <text evidence="6">The sequence shown here is derived from an EMBL/GenBank/DDBJ whole genome shotgun (WGS) entry which is preliminary data.</text>
</comment>
<dbReference type="PANTHER" id="PTHR30154:SF46">
    <property type="entry name" value="TRANSCRIPTIONAL REGULATORY PROTEIN"/>
    <property type="match status" value="1"/>
</dbReference>
<dbReference type="InterPro" id="IPR019887">
    <property type="entry name" value="Tscrpt_reg_AsnC/Lrp_C"/>
</dbReference>